<reference evidence="2 3" key="1">
    <citation type="submission" date="2023-07" db="EMBL/GenBank/DDBJ databases">
        <title>Sorghum-associated microbial communities from plants grown in Nebraska, USA.</title>
        <authorList>
            <person name="Schachtman D."/>
        </authorList>
    </citation>
    <scope>NUCLEOTIDE SEQUENCE [LARGE SCALE GENOMIC DNA]</scope>
    <source>
        <strain evidence="2 3">BE190</strain>
    </source>
</reference>
<name>A0ABU1UZE4_9GAMM</name>
<evidence type="ECO:0000256" key="1">
    <source>
        <dbReference type="SAM" id="SignalP"/>
    </source>
</evidence>
<proteinExistence type="predicted"/>
<evidence type="ECO:0000313" key="2">
    <source>
        <dbReference type="EMBL" id="MDR7090572.1"/>
    </source>
</evidence>
<dbReference type="EMBL" id="JAVDVX010000004">
    <property type="protein sequence ID" value="MDR7090572.1"/>
    <property type="molecule type" value="Genomic_DNA"/>
</dbReference>
<dbReference type="PANTHER" id="PTHR38643">
    <property type="entry name" value="PURINE NUCLEOSIDE PERMEASE C285.05-RELATED"/>
    <property type="match status" value="1"/>
</dbReference>
<dbReference type="PANTHER" id="PTHR38643:SF1">
    <property type="entry name" value="PURINE NUCLEOSIDE PERMEASE C285.05-RELATED"/>
    <property type="match status" value="1"/>
</dbReference>
<dbReference type="Proteomes" id="UP001253595">
    <property type="component" value="Unassembled WGS sequence"/>
</dbReference>
<evidence type="ECO:0000313" key="3">
    <source>
        <dbReference type="Proteomes" id="UP001253595"/>
    </source>
</evidence>
<organism evidence="2 3">
    <name type="scientific">Cellvibrio fibrivorans</name>
    <dbReference type="NCBI Taxonomy" id="126350"/>
    <lineage>
        <taxon>Bacteria</taxon>
        <taxon>Pseudomonadati</taxon>
        <taxon>Pseudomonadota</taxon>
        <taxon>Gammaproteobacteria</taxon>
        <taxon>Cellvibrionales</taxon>
        <taxon>Cellvibrionaceae</taxon>
        <taxon>Cellvibrio</taxon>
    </lineage>
</organism>
<gene>
    <name evidence="2" type="ORF">J2X05_002596</name>
</gene>
<dbReference type="PIRSF" id="PIRSF013171">
    <property type="entry name" value="Pur_nuclsid_perm"/>
    <property type="match status" value="1"/>
</dbReference>
<dbReference type="InterPro" id="IPR009486">
    <property type="entry name" value="Pur_nuclsid_perm"/>
</dbReference>
<accession>A0ABU1UZE4</accession>
<keyword evidence="3" id="KW-1185">Reference proteome</keyword>
<dbReference type="PROSITE" id="PS51257">
    <property type="entry name" value="PROKAR_LIPOPROTEIN"/>
    <property type="match status" value="1"/>
</dbReference>
<dbReference type="Pfam" id="PF06516">
    <property type="entry name" value="NUP"/>
    <property type="match status" value="1"/>
</dbReference>
<protein>
    <submittedName>
        <fullName evidence="2">Purine nucleoside permease</fullName>
    </submittedName>
</protein>
<feature type="chain" id="PRO_5046785347" evidence="1">
    <location>
        <begin position="24"/>
        <end position="373"/>
    </location>
</feature>
<keyword evidence="1" id="KW-0732">Signal</keyword>
<comment type="caution">
    <text evidence="2">The sequence shown here is derived from an EMBL/GenBank/DDBJ whole genome shotgun (WGS) entry which is preliminary data.</text>
</comment>
<feature type="signal peptide" evidence="1">
    <location>
        <begin position="1"/>
        <end position="23"/>
    </location>
</feature>
<sequence length="373" mass="41016">MQKCKPGLLSVALLSLMSAGLMTGCEKPATEVAATPAASVQAPAPIKVKFVVVTMFEIGEDSGDKAGEFQLWKERQKLDTKFEFPNSYHDIYMNMETGVMGIVTGIGTAHSTAATMALGMDPRFDFSDAYWLVAGIAGIDPEDASIGSAAWAEYLVDGDLAHEIDAREIPADWETGYFARYTSKPYDPKKPAPTGEMLRVNPDLTEWAFQLTKDIQLPDIESLEATRKLYVNHPNAQRKPFVLKGDQLAAMTFWHGEIMNTWANKWTDYWTEGKGEFVTSAMEDTGTYLSLTYLHNIGKVDKNRVLVLRTGSNYTMPPPGVTAAENLLAENEGYAGLDASLESAYIVGTAVMDKILGNWDVYKDKVPVPADLK</sequence>